<comment type="subcellular location">
    <subcellularLocation>
        <location evidence="6">Vacuole membrane</location>
        <topology evidence="6">Peripheral membrane protein</topology>
        <orientation evidence="6">Cytoplasmic side</orientation>
    </subcellularLocation>
</comment>
<dbReference type="EMBL" id="LPNM01000008">
    <property type="protein sequence ID" value="OEJ84033.1"/>
    <property type="molecule type" value="Genomic_DNA"/>
</dbReference>
<comment type="caution">
    <text evidence="10">The sequence shown here is derived from an EMBL/GenBank/DDBJ whole genome shotgun (WGS) entry which is preliminary data.</text>
</comment>
<dbReference type="NCBIfam" id="TIGR01101">
    <property type="entry name" value="V_ATP_synt_F"/>
    <property type="match status" value="1"/>
</dbReference>
<dbReference type="STRING" id="56408.A0A1E5RBS9"/>
<dbReference type="AlphaFoldDB" id="A0A1E5RBS9"/>
<proteinExistence type="inferred from homology"/>
<evidence type="ECO:0000256" key="4">
    <source>
        <dbReference type="ARBA" id="ARBA00022781"/>
    </source>
</evidence>
<dbReference type="GO" id="GO:0046961">
    <property type="term" value="F:proton-transporting ATPase activity, rotational mechanism"/>
    <property type="evidence" value="ECO:0007669"/>
    <property type="project" value="InterPro"/>
</dbReference>
<evidence type="ECO:0000256" key="1">
    <source>
        <dbReference type="ARBA" id="ARBA00010148"/>
    </source>
</evidence>
<dbReference type="GO" id="GO:0033180">
    <property type="term" value="C:proton-transporting V-type ATPase, V1 domain"/>
    <property type="evidence" value="ECO:0007669"/>
    <property type="project" value="InterPro"/>
</dbReference>
<dbReference type="Pfam" id="PF01990">
    <property type="entry name" value="ATP-synt_F"/>
    <property type="match status" value="1"/>
</dbReference>
<keyword evidence="4 9" id="KW-0375">Hydrogen ion transport</keyword>
<sequence>MSATKSAGSAEQKRNLIAVIADEDTTTGLLLAGVGQITPAKESVESEEGLHNNNSTDSKVVSSNLGKNFFVYKDGKTTRQEIDDIFHLFTEQRKDIALLLINQHVADLIRSSVDNYTAAFPAILEIPSKDHPYNPEKDSVLKRVRKLFGE</sequence>
<dbReference type="PIRSF" id="PIRSF015945">
    <property type="entry name" value="ATPase_V1_F_euk"/>
    <property type="match status" value="1"/>
</dbReference>
<comment type="subunit">
    <text evidence="9">V-ATPase is a heteromultimeric enzyme made up of two complexes: the ATP-hydrolytic V1 complex and the proton translocation V0 complex.</text>
</comment>
<evidence type="ECO:0000256" key="9">
    <source>
        <dbReference type="PIRNR" id="PIRNR015945"/>
    </source>
</evidence>
<evidence type="ECO:0000256" key="6">
    <source>
        <dbReference type="ARBA" id="ARBA00029427"/>
    </source>
</evidence>
<evidence type="ECO:0000256" key="7">
    <source>
        <dbReference type="ARBA" id="ARBA00029477"/>
    </source>
</evidence>
<evidence type="ECO:0000256" key="8">
    <source>
        <dbReference type="ARBA" id="ARBA00046254"/>
    </source>
</evidence>
<dbReference type="OrthoDB" id="10261947at2759"/>
<dbReference type="GO" id="GO:0000329">
    <property type="term" value="C:fungal-type vacuole membrane"/>
    <property type="evidence" value="ECO:0007669"/>
    <property type="project" value="TreeGrafter"/>
</dbReference>
<dbReference type="InParanoid" id="A0A1E5RBS9"/>
<organism evidence="10 11">
    <name type="scientific">Hanseniaspora osmophila</name>
    <dbReference type="NCBI Taxonomy" id="56408"/>
    <lineage>
        <taxon>Eukaryota</taxon>
        <taxon>Fungi</taxon>
        <taxon>Dikarya</taxon>
        <taxon>Ascomycota</taxon>
        <taxon>Saccharomycotina</taxon>
        <taxon>Saccharomycetes</taxon>
        <taxon>Saccharomycodales</taxon>
        <taxon>Saccharomycodaceae</taxon>
        <taxon>Hanseniaspora</taxon>
    </lineage>
</organism>
<dbReference type="FunCoup" id="A0A1E5RBS9">
    <property type="interactions" value="717"/>
</dbReference>
<evidence type="ECO:0000256" key="2">
    <source>
        <dbReference type="ARBA" id="ARBA00013430"/>
    </source>
</evidence>
<dbReference type="SUPFAM" id="SSF159468">
    <property type="entry name" value="AtpF-like"/>
    <property type="match status" value="1"/>
</dbReference>
<dbReference type="Proteomes" id="UP000095728">
    <property type="component" value="Unassembled WGS sequence"/>
</dbReference>
<dbReference type="PANTHER" id="PTHR13861">
    <property type="entry name" value="VACUOLAR ATP SYNTHASE SUBUNIT F"/>
    <property type="match status" value="1"/>
</dbReference>
<keyword evidence="11" id="KW-1185">Reference proteome</keyword>
<dbReference type="PANTHER" id="PTHR13861:SF2">
    <property type="entry name" value="V-TYPE PROTON ATPASE SUBUNIT F"/>
    <property type="match status" value="1"/>
</dbReference>
<dbReference type="InterPro" id="IPR005772">
    <property type="entry name" value="ATPase_V1-cplx_fsu_euk"/>
</dbReference>
<comment type="similarity">
    <text evidence="1 9">Belongs to the V-ATPase F subunit family.</text>
</comment>
<dbReference type="InterPro" id="IPR008218">
    <property type="entry name" value="ATPase_V1-cplx_f_g_su"/>
</dbReference>
<evidence type="ECO:0000256" key="5">
    <source>
        <dbReference type="ARBA" id="ARBA00023065"/>
    </source>
</evidence>
<dbReference type="Gene3D" id="3.40.50.10580">
    <property type="entry name" value="ATPase, V1 complex, subunit F"/>
    <property type="match status" value="1"/>
</dbReference>
<keyword evidence="5 9" id="KW-0406">Ion transport</keyword>
<keyword evidence="3 9" id="KW-0813">Transport</keyword>
<protein>
    <recommendedName>
        <fullName evidence="2 9">V-type proton ATPase subunit F</fullName>
    </recommendedName>
</protein>
<accession>A0A1E5RBS9</accession>
<comment type="function">
    <text evidence="8 9">Subunit of the V1 complex of vacuolar(H+)-ATPase (V-ATPase), a multisubunit enzyme composed of a peripheral complex (V1) that hydrolyzes ATP and a membrane integral complex (V0) that translocates protons. V-ATPase is responsible for acidifying and maintaining the pH of intracellular compartments.</text>
</comment>
<evidence type="ECO:0000313" key="11">
    <source>
        <dbReference type="Proteomes" id="UP000095728"/>
    </source>
</evidence>
<evidence type="ECO:0000313" key="10">
    <source>
        <dbReference type="EMBL" id="OEJ84033.1"/>
    </source>
</evidence>
<dbReference type="InterPro" id="IPR036906">
    <property type="entry name" value="ATPase_V1_fsu_sf"/>
</dbReference>
<name>A0A1E5RBS9_9ASCO</name>
<evidence type="ECO:0000256" key="3">
    <source>
        <dbReference type="ARBA" id="ARBA00022448"/>
    </source>
</evidence>
<comment type="subunit">
    <text evidence="7">V-ATPase is a heteromultimeric enzyme composed of a peripheral catalytic V1 complex (components A to H) attached to an integral membrane V0 proton pore complex (components: a, c, c', c'', d, e, f and VOA1).</text>
</comment>
<gene>
    <name evidence="10" type="ORF">AWRI3579_g2722</name>
</gene>
<reference evidence="11" key="1">
    <citation type="journal article" date="2016" name="Genome Announc.">
        <title>Genome sequences of three species of Hanseniaspora isolated from spontaneous wine fermentations.</title>
        <authorList>
            <person name="Sternes P.R."/>
            <person name="Lee D."/>
            <person name="Kutyna D.R."/>
            <person name="Borneman A.R."/>
        </authorList>
    </citation>
    <scope>NUCLEOTIDE SEQUENCE [LARGE SCALE GENOMIC DNA]</scope>
    <source>
        <strain evidence="11">AWRI3579</strain>
    </source>
</reference>